<name>A0A2S3X0F4_PSEPU</name>
<reference evidence="1 2" key="2">
    <citation type="submission" date="2018-03" db="EMBL/GenBank/DDBJ databases">
        <title>Draft genome of Pseudomonas putida strain KH-18-2.</title>
        <authorList>
            <person name="Yoshizawa S."/>
            <person name="Khan N.H."/>
            <person name="Nishimura M."/>
            <person name="Chiura H.X."/>
            <person name="Ogura Y."/>
            <person name="Hayashi T."/>
            <person name="Kogure K."/>
        </authorList>
    </citation>
    <scope>NUCLEOTIDE SEQUENCE [LARGE SCALE GENOMIC DNA]</scope>
    <source>
        <strain evidence="1 2">KH-18-2</strain>
    </source>
</reference>
<evidence type="ECO:0000313" key="1">
    <source>
        <dbReference type="EMBL" id="POG07138.1"/>
    </source>
</evidence>
<reference evidence="1 2" key="1">
    <citation type="submission" date="2016-08" db="EMBL/GenBank/DDBJ databases">
        <authorList>
            <person name="Seilhamer J.J."/>
        </authorList>
    </citation>
    <scope>NUCLEOTIDE SEQUENCE [LARGE SCALE GENOMIC DNA]</scope>
    <source>
        <strain evidence="1 2">KH-18-2</strain>
    </source>
</reference>
<dbReference type="EMBL" id="MING01000047">
    <property type="protein sequence ID" value="POG07138.1"/>
    <property type="molecule type" value="Genomic_DNA"/>
</dbReference>
<accession>A0A2S3X0F4</accession>
<gene>
    <name evidence="1" type="ORF">BGP82_11175</name>
</gene>
<organism evidence="1 2">
    <name type="scientific">Pseudomonas putida</name>
    <name type="common">Arthrobacter siderocapsulatus</name>
    <dbReference type="NCBI Taxonomy" id="303"/>
    <lineage>
        <taxon>Bacteria</taxon>
        <taxon>Pseudomonadati</taxon>
        <taxon>Pseudomonadota</taxon>
        <taxon>Gammaproteobacteria</taxon>
        <taxon>Pseudomonadales</taxon>
        <taxon>Pseudomonadaceae</taxon>
        <taxon>Pseudomonas</taxon>
    </lineage>
</organism>
<sequence>MKRLGHWAWAAIPVMTMVALGIRETVRPWSFEPEVPEGFAHSAPLEKPLSTASLVLAFGLSSPDGQPTGRADLVLKACFIPSRGEARALVGSRDGDALYRVGDRLPDGSVVRRIEVRSITLWDGSVEQSVAMSGSRPSIFLTSGSAAVAGPAPADPPRLLREVQ</sequence>
<dbReference type="AlphaFoldDB" id="A0A2S3X0F4"/>
<dbReference type="Proteomes" id="UP000237378">
    <property type="component" value="Unassembled WGS sequence"/>
</dbReference>
<proteinExistence type="predicted"/>
<comment type="caution">
    <text evidence="1">The sequence shown here is derived from an EMBL/GenBank/DDBJ whole genome shotgun (WGS) entry which is preliminary data.</text>
</comment>
<evidence type="ECO:0008006" key="3">
    <source>
        <dbReference type="Google" id="ProtNLM"/>
    </source>
</evidence>
<evidence type="ECO:0000313" key="2">
    <source>
        <dbReference type="Proteomes" id="UP000237378"/>
    </source>
</evidence>
<protein>
    <recommendedName>
        <fullName evidence="3">Type II secretion system protein GspC N-terminal domain-containing protein</fullName>
    </recommendedName>
</protein>